<evidence type="ECO:0000313" key="14">
    <source>
        <dbReference type="EMBL" id="GMH49524.1"/>
    </source>
</evidence>
<dbReference type="InterPro" id="IPR016024">
    <property type="entry name" value="ARM-type_fold"/>
</dbReference>
<dbReference type="GO" id="GO:0044877">
    <property type="term" value="F:protein-containing complex binding"/>
    <property type="evidence" value="ECO:0007669"/>
    <property type="project" value="InterPro"/>
</dbReference>
<evidence type="ECO:0000256" key="1">
    <source>
        <dbReference type="ARBA" id="ARBA00011031"/>
    </source>
</evidence>
<dbReference type="SUPFAM" id="SSF56112">
    <property type="entry name" value="Protein kinase-like (PK-like)"/>
    <property type="match status" value="1"/>
</dbReference>
<dbReference type="FunFam" id="3.30.1010.10:FF:000006">
    <property type="entry name" value="Serine/threonine-protein kinase TOR"/>
    <property type="match status" value="1"/>
</dbReference>
<evidence type="ECO:0000256" key="3">
    <source>
        <dbReference type="ARBA" id="ARBA00022679"/>
    </source>
</evidence>
<dbReference type="Pfam" id="PF00454">
    <property type="entry name" value="PI3_PI4_kinase"/>
    <property type="match status" value="1"/>
</dbReference>
<dbReference type="FunFam" id="1.20.120.150:FF:000001">
    <property type="entry name" value="Serine/threonine-protein kinase TOR"/>
    <property type="match status" value="1"/>
</dbReference>
<evidence type="ECO:0000256" key="6">
    <source>
        <dbReference type="ARBA" id="ARBA00022777"/>
    </source>
</evidence>
<proteinExistence type="inferred from homology"/>
<keyword evidence="4" id="KW-0677">Repeat</keyword>
<dbReference type="FunFam" id="1.10.1070.11:FF:000029">
    <property type="entry name" value="Serine/threonine-protein kinase TOR"/>
    <property type="match status" value="1"/>
</dbReference>
<name>A0A9W6ZFE8_9STRA</name>
<dbReference type="GO" id="GO:0016242">
    <property type="term" value="P:negative regulation of macroautophagy"/>
    <property type="evidence" value="ECO:0007669"/>
    <property type="project" value="TreeGrafter"/>
</dbReference>
<keyword evidence="15" id="KW-1185">Reference proteome</keyword>
<keyword evidence="7 10" id="KW-0067">ATP-binding</keyword>
<dbReference type="Pfam" id="PF08771">
    <property type="entry name" value="FRB_dom"/>
    <property type="match status" value="1"/>
</dbReference>
<dbReference type="InterPro" id="IPR003151">
    <property type="entry name" value="PIK-rel_kinase_FAT"/>
</dbReference>
<dbReference type="PROSITE" id="PS00915">
    <property type="entry name" value="PI3_4_KINASE_1"/>
    <property type="match status" value="1"/>
</dbReference>
<dbReference type="GO" id="GO:0005524">
    <property type="term" value="F:ATP binding"/>
    <property type="evidence" value="ECO:0007669"/>
    <property type="project" value="UniProtKB-KW"/>
</dbReference>
<dbReference type="Pfam" id="PF11865">
    <property type="entry name" value="mTOR_dom"/>
    <property type="match status" value="2"/>
</dbReference>
<dbReference type="GO" id="GO:0031932">
    <property type="term" value="C:TORC2 complex"/>
    <property type="evidence" value="ECO:0007669"/>
    <property type="project" value="TreeGrafter"/>
</dbReference>
<dbReference type="PROSITE" id="PS50290">
    <property type="entry name" value="PI3_4_KINASE_3"/>
    <property type="match status" value="1"/>
</dbReference>
<evidence type="ECO:0000256" key="2">
    <source>
        <dbReference type="ARBA" id="ARBA00022527"/>
    </source>
</evidence>
<dbReference type="Gene3D" id="1.25.10.10">
    <property type="entry name" value="Leucine-rich Repeat Variant"/>
    <property type="match status" value="3"/>
</dbReference>
<dbReference type="EC" id="2.7.11.1" evidence="10"/>
<dbReference type="SUPFAM" id="SSF47212">
    <property type="entry name" value="FKBP12-rapamycin-binding domain of FKBP-rapamycin-associated protein (FRAP)"/>
    <property type="match status" value="1"/>
</dbReference>
<protein>
    <recommendedName>
        <fullName evidence="10">Serine/threonine-protein kinase TOR</fullName>
        <ecNumber evidence="10">2.7.11.1</ecNumber>
    </recommendedName>
</protein>
<dbReference type="EMBL" id="BRXZ01000637">
    <property type="protein sequence ID" value="GMH49524.1"/>
    <property type="molecule type" value="Genomic_DNA"/>
</dbReference>
<dbReference type="PROSITE" id="PS00916">
    <property type="entry name" value="PI3_4_KINASE_2"/>
    <property type="match status" value="1"/>
</dbReference>
<dbReference type="PANTHER" id="PTHR11139:SF9">
    <property type="entry name" value="SERINE_THREONINE-PROTEIN KINASE MTOR"/>
    <property type="match status" value="1"/>
</dbReference>
<reference evidence="14" key="1">
    <citation type="submission" date="2022-07" db="EMBL/GenBank/DDBJ databases">
        <title>Genome analysis of Parmales, a sister group of diatoms, reveals the evolutionary specialization of diatoms from phago-mixotrophs to photoautotrophs.</title>
        <authorList>
            <person name="Ban H."/>
            <person name="Sato S."/>
            <person name="Yoshikawa S."/>
            <person name="Kazumasa Y."/>
            <person name="Nakamura Y."/>
            <person name="Ichinomiya M."/>
            <person name="Saitoh K."/>
            <person name="Sato N."/>
            <person name="Blanc-Mathieu R."/>
            <person name="Endo H."/>
            <person name="Kuwata A."/>
            <person name="Ogata H."/>
        </authorList>
    </citation>
    <scope>NUCLEOTIDE SEQUENCE</scope>
</reference>
<dbReference type="Pfam" id="PF23593">
    <property type="entry name" value="HEAT_ATR"/>
    <property type="match status" value="1"/>
</dbReference>
<evidence type="ECO:0000259" key="13">
    <source>
        <dbReference type="PROSITE" id="PS51190"/>
    </source>
</evidence>
<sequence>MSVDLSVHPFIVDVFDKLSSHDPTTTHLGSTELRKILMVTQRDSNSKHFAKLVNAVNKSSLELVAPRAQGEEADKIVGLQVLTVLLGVKDEDSINRGIQFSNTLRDVIQNAPDHTDRVIEVACRALGQFCHTASTTDMEDVKNNFAAHTREWIKDKKSTKSEMRRFAAVYILQVLLSEAPALFFNEETKHNTLEDLIFATKDKDQKIREKSAHALGTFLMFVHQRGQEEGVDPVSKNKYSYFDELLQRCEKTFFDNSDNDHVHGSMLVVTELVKHPAKLDEREGDTKKGEDMVKKIRGKINEKYQDLSKYILDKKSSASVTIQSAVVELIPVLATFDQSIEMHTIHGQSPFVKTSLEDSVNFLKGCVKKSSQAIITSSSLLSLGSLCMILGSSIPKQMLGDIVDVIFSRFEGDKEEGPGREAALEALGMVVQADIGQKYADKLSGLVQNLFTGRLSPTLIKTLGVICSASRQAKALIQTFLFNECDDIISLFQRPTDIMSSLSNALKTNSNNTSDLAEHGDITDITLALKTLHSFDFYTDNQSGVHKVLKTVREKVINCLDDQDVNIRKGGTVTCCTILDRILKDRAFLTSGRAGKNASSDKNENDIFYILERLLMVGVADDDEDIRLTVFNSITKPLDPFVAKAENLSCVLDAINDERINVCSAAMSVIARLAYHSPTVIMPQLRNILVQLLRQLEQNDEPRLLENSIILLTELIKGANILLKPYIGSILTPLLRQLEVEEVEAFAIAALGEISIVDSECITPHIDLLLTKVAKLIDEKGKVKKQEKALRALGQIVGTTGCVVRPYLTHPELLDGIISIIQKTDNTSDELRQEATRAFGILGVANPDKLKSMHRRLLEAAQRGNEEQVGSSGSNESSLSSVVGMVGSEEQTPEDTEILRLLQSMGTTGNMLFQDNMPAQSKVLFKRSGSAISIGDAGDAFSVGAAAGVIGTMTERSSNWTYNTHKQSSHLVAYHQNEDQVHVNSNKTFKKTGKSNFESHELLMSPLSLKEYYPAVAINALVSILTNPMLKSYHKQAVNLVSKVCTQLFATKSVPLVEELINCCINGISNDDSYKHGGADSGKVLKEYFNLLRLLISSVEEKIQPYLGQIVYCIDDFWSSPHLEEVLKLVECIHHVLSPYDCFKNLLPDLLPTMIEVIQNDFVEDDAERTKVLNTLAKIGPSLGEYTRNVVPIITKILDRNRTLYNSTSSSSRSTTVQDKKTELSKLCIKVMMHITKSNESHTSQFSSQMIHVLVRVVAKYEGTARDLQTLAMQGLCQMVCRLGPQFVPYILPIKASLGGVSTQYDNIYHSLVMKAVKGKTMKPYPKEAEVHAPDDWKKGVAEGGDDKDKVLDKRRIDKAALVKLKESSNVEGRKTSGDWNEWMRGFSLELLRQSPIPIIFLCRGLAEVYQPLAHELLNAAFISVWMEVMPVEVSILEISEDCKQLTKALAAAISNPEMPPEILQDLLNMIEFVELNDKKLPIDSITLGTQCRRAHAMAKALRCKELEFKIKQSSECIEALIGINNLLGLDDAAKGVLNRISKRGLDHYNDPNSFDSSRGGDSAAKIKVMPSWQEKLGNWEEALKLYEEEQELSVGVISEGIRNRSKSTLNQEDRLVSSKLGELRCHAALDNSEIVLEESRNLHQRISVLMAREKDNELFSDSGMKKKQAGTILEQWRTEVEVLGAKSAWTLGSWKDLDRYVNDSHFATLLDNHDEDDVTCYFGAVLKIQNNDFDGAQECIDDARAKIVPILSSMLSDFSYSRAHRCFVTVQQLSELEEIISHKKLVTNLALAGASVRDQSKAAELDSLEKLRAKWDRRMEWIPQEPELWRQMLTLRGLLFRPEDDLDAWVKYEKMCRRSGLLSLCHSALKRLGVEDILVDLDSSFGKTMAGKSRRTTLTGEANSEGIVEGPGVARAGASSNFVEEDRTNFLKVNPMHSPLKKLKKKSERNLLAGVYEGSAEGTKEKKAAHFEDGASGAVSVSPTVRSTHPRVMYCIFKYMWAMDHKRDALHGLEEYCVEMKGKLTESKITVKEVHSTKQLLGRCLLKVAKWKSSVIEEEKKTVPFDDIIQLQLEATKLRPQYYKAWHSWALMNYHCVQSTPKDIKGEKALKKREVHVVDAAKGFFRSLDLGKNRPIADILQDTLRLLTIWFNNGDSKQLNLCMEKGLQEVSVDTWLFVIPQLIARIHTQYPRVNELLKELLCRVGRFHPQALIYPVTVASKTSSQHRRAAATAVIAEMRKYDKSLVDEANLVSAEIIKLSITWHEAWHEGLEEASRLFFGEKDVEGMTTILTNLHAELNKGMRGANSGFNSVRTTSFLHCYGRGLEEAHEWLQTYKVSKRLADLHQAWELYYLIFKRVTRQLNAMEKIELQHVSPLLLNAKGLKLAVPGTYKAHAPSVRIAEFNPSMDVIVSKQRPRKMTIRGSDGADYPFLLKGHEDLRQDERVMQLFGLVNALLAQDKTAGKSKTPMAIRTYSVMPLSNNSGVIGWVPNCDTLHSLVKQYRDDPSRRIKLNCEHKLLARYSNNMYEKLSVMQKMEVFEKTRESTKGEEIAKMLFLRSTSSEMWLGRRTNYTKSAAVTSIAGYILGLGDRHPNNLMIDKQTGRIVHIDFGDCWDVCQTRKKFPENVPFRLTRMMVNAMECAGLDGSFRSDTEAVMRCLRDNKDSLMAMLEAFVHDPLISWRLLADVDRLIKQAVNPANLCVLFVGWCAFW</sequence>
<dbReference type="Gene3D" id="3.30.1010.10">
    <property type="entry name" value="Phosphatidylinositol 3-kinase Catalytic Subunit, Chain A, domain 4"/>
    <property type="match status" value="1"/>
</dbReference>
<dbReference type="InterPro" id="IPR050517">
    <property type="entry name" value="DDR_Repair_Kinase"/>
</dbReference>
<dbReference type="Gene3D" id="1.20.120.150">
    <property type="entry name" value="FKBP12-rapamycin binding domain"/>
    <property type="match status" value="1"/>
</dbReference>
<dbReference type="GO" id="GO:0004674">
    <property type="term" value="F:protein serine/threonine kinase activity"/>
    <property type="evidence" value="ECO:0007669"/>
    <property type="project" value="UniProtKB-KW"/>
</dbReference>
<dbReference type="PANTHER" id="PTHR11139">
    <property type="entry name" value="ATAXIA TELANGIECTASIA MUTATED ATM -RELATED"/>
    <property type="match status" value="1"/>
</dbReference>
<dbReference type="GO" id="GO:0031929">
    <property type="term" value="P:TOR signaling"/>
    <property type="evidence" value="ECO:0007669"/>
    <property type="project" value="TreeGrafter"/>
</dbReference>
<dbReference type="OrthoDB" id="381190at2759"/>
<dbReference type="InterPro" id="IPR024585">
    <property type="entry name" value="mTOR_dom"/>
</dbReference>
<keyword evidence="6 10" id="KW-0418">Kinase</keyword>
<dbReference type="InterPro" id="IPR014009">
    <property type="entry name" value="PIK_FAT"/>
</dbReference>
<dbReference type="InterPro" id="IPR011009">
    <property type="entry name" value="Kinase-like_dom_sf"/>
</dbReference>
<dbReference type="PROSITE" id="PS51189">
    <property type="entry name" value="FAT"/>
    <property type="match status" value="1"/>
</dbReference>
<dbReference type="InterPro" id="IPR057564">
    <property type="entry name" value="HEAT_ATR"/>
</dbReference>
<evidence type="ECO:0000256" key="8">
    <source>
        <dbReference type="ARBA" id="ARBA00047899"/>
    </source>
</evidence>
<evidence type="ECO:0000256" key="7">
    <source>
        <dbReference type="ARBA" id="ARBA00022840"/>
    </source>
</evidence>
<gene>
    <name evidence="14" type="ORF">TrRE_jg7281</name>
</gene>
<dbReference type="SMART" id="SM00146">
    <property type="entry name" value="PI3Kc"/>
    <property type="match status" value="1"/>
</dbReference>
<dbReference type="SMART" id="SM01343">
    <property type="entry name" value="FATC"/>
    <property type="match status" value="1"/>
</dbReference>
<dbReference type="PROSITE" id="PS51190">
    <property type="entry name" value="FATC"/>
    <property type="match status" value="1"/>
</dbReference>
<keyword evidence="2 10" id="KW-0723">Serine/threonine-protein kinase</keyword>
<evidence type="ECO:0000259" key="11">
    <source>
        <dbReference type="PROSITE" id="PS50290"/>
    </source>
</evidence>
<dbReference type="InterPro" id="IPR018936">
    <property type="entry name" value="PI3/4_kinase_CS"/>
</dbReference>
<feature type="domain" description="FAT" evidence="12">
    <location>
        <begin position="1569"/>
        <end position="2223"/>
    </location>
</feature>
<dbReference type="Proteomes" id="UP001165082">
    <property type="component" value="Unassembled WGS sequence"/>
</dbReference>
<comment type="caution">
    <text evidence="14">The sequence shown here is derived from an EMBL/GenBank/DDBJ whole genome shotgun (WGS) entry which is preliminary data.</text>
</comment>
<dbReference type="Pfam" id="PF02260">
    <property type="entry name" value="FATC"/>
    <property type="match status" value="1"/>
</dbReference>
<evidence type="ECO:0000313" key="15">
    <source>
        <dbReference type="Proteomes" id="UP001165082"/>
    </source>
</evidence>
<dbReference type="SMART" id="SM01345">
    <property type="entry name" value="Rapamycin_bind"/>
    <property type="match status" value="1"/>
</dbReference>
<comment type="catalytic activity">
    <reaction evidence="9">
        <text>L-seryl-[protein] + ATP = O-phospho-L-seryl-[protein] + ADP + H(+)</text>
        <dbReference type="Rhea" id="RHEA:17989"/>
        <dbReference type="Rhea" id="RHEA-COMP:9863"/>
        <dbReference type="Rhea" id="RHEA-COMP:11604"/>
        <dbReference type="ChEBI" id="CHEBI:15378"/>
        <dbReference type="ChEBI" id="CHEBI:29999"/>
        <dbReference type="ChEBI" id="CHEBI:30616"/>
        <dbReference type="ChEBI" id="CHEBI:83421"/>
        <dbReference type="ChEBI" id="CHEBI:456216"/>
        <dbReference type="EC" id="2.7.11.1"/>
    </reaction>
</comment>
<evidence type="ECO:0000259" key="12">
    <source>
        <dbReference type="PROSITE" id="PS51189"/>
    </source>
</evidence>
<comment type="similarity">
    <text evidence="1 10">Belongs to the PI3/PI4-kinase family.</text>
</comment>
<dbReference type="CDD" id="cd05169">
    <property type="entry name" value="PIKKc_TOR"/>
    <property type="match status" value="1"/>
</dbReference>
<dbReference type="InterPro" id="IPR003152">
    <property type="entry name" value="FATC_dom"/>
</dbReference>
<accession>A0A9W6ZFE8</accession>
<evidence type="ECO:0000256" key="10">
    <source>
        <dbReference type="RuleBase" id="RU364109"/>
    </source>
</evidence>
<dbReference type="InterPro" id="IPR026683">
    <property type="entry name" value="TOR_cat"/>
</dbReference>
<dbReference type="InterPro" id="IPR011989">
    <property type="entry name" value="ARM-like"/>
</dbReference>
<organism evidence="14 15">
    <name type="scientific">Triparma retinervis</name>
    <dbReference type="NCBI Taxonomy" id="2557542"/>
    <lineage>
        <taxon>Eukaryota</taxon>
        <taxon>Sar</taxon>
        <taxon>Stramenopiles</taxon>
        <taxon>Ochrophyta</taxon>
        <taxon>Bolidophyceae</taxon>
        <taxon>Parmales</taxon>
        <taxon>Triparmaceae</taxon>
        <taxon>Triparma</taxon>
    </lineage>
</organism>
<feature type="domain" description="FATC" evidence="13">
    <location>
        <begin position="2680"/>
        <end position="2712"/>
    </location>
</feature>
<dbReference type="InterPro" id="IPR009076">
    <property type="entry name" value="FRB_dom"/>
</dbReference>
<dbReference type="GO" id="GO:0031931">
    <property type="term" value="C:TORC1 complex"/>
    <property type="evidence" value="ECO:0007669"/>
    <property type="project" value="TreeGrafter"/>
</dbReference>
<dbReference type="InterPro" id="IPR000403">
    <property type="entry name" value="PI3/4_kinase_cat_dom"/>
</dbReference>
<evidence type="ECO:0000256" key="9">
    <source>
        <dbReference type="ARBA" id="ARBA00048679"/>
    </source>
</evidence>
<dbReference type="SMART" id="SM01346">
    <property type="entry name" value="DUF3385"/>
    <property type="match status" value="1"/>
</dbReference>
<dbReference type="Gene3D" id="1.10.1070.11">
    <property type="entry name" value="Phosphatidylinositol 3-/4-kinase, catalytic domain"/>
    <property type="match status" value="1"/>
</dbReference>
<evidence type="ECO:0000256" key="4">
    <source>
        <dbReference type="ARBA" id="ARBA00022737"/>
    </source>
</evidence>
<feature type="domain" description="PI3K/PI4K catalytic" evidence="11">
    <location>
        <begin position="2404"/>
        <end position="2712"/>
    </location>
</feature>
<dbReference type="InterPro" id="IPR036940">
    <property type="entry name" value="PI3/4_kinase_cat_sf"/>
</dbReference>
<dbReference type="Pfam" id="PF02259">
    <property type="entry name" value="FAT"/>
    <property type="match status" value="2"/>
</dbReference>
<comment type="catalytic activity">
    <reaction evidence="8 10">
        <text>L-threonyl-[protein] + ATP = O-phospho-L-threonyl-[protein] + ADP + H(+)</text>
        <dbReference type="Rhea" id="RHEA:46608"/>
        <dbReference type="Rhea" id="RHEA-COMP:11060"/>
        <dbReference type="Rhea" id="RHEA-COMP:11605"/>
        <dbReference type="ChEBI" id="CHEBI:15378"/>
        <dbReference type="ChEBI" id="CHEBI:30013"/>
        <dbReference type="ChEBI" id="CHEBI:30616"/>
        <dbReference type="ChEBI" id="CHEBI:61977"/>
        <dbReference type="ChEBI" id="CHEBI:456216"/>
        <dbReference type="EC" id="2.7.11.1"/>
    </reaction>
</comment>
<dbReference type="SUPFAM" id="SSF48371">
    <property type="entry name" value="ARM repeat"/>
    <property type="match status" value="2"/>
</dbReference>
<dbReference type="InterPro" id="IPR036738">
    <property type="entry name" value="FRB_sf"/>
</dbReference>
<dbReference type="GO" id="GO:0005737">
    <property type="term" value="C:cytoplasm"/>
    <property type="evidence" value="ECO:0007669"/>
    <property type="project" value="TreeGrafter"/>
</dbReference>
<evidence type="ECO:0000256" key="5">
    <source>
        <dbReference type="ARBA" id="ARBA00022741"/>
    </source>
</evidence>
<dbReference type="GO" id="GO:0005634">
    <property type="term" value="C:nucleus"/>
    <property type="evidence" value="ECO:0007669"/>
    <property type="project" value="TreeGrafter"/>
</dbReference>
<keyword evidence="3 10" id="KW-0808">Transferase</keyword>
<keyword evidence="5 10" id="KW-0547">Nucleotide-binding</keyword>